<proteinExistence type="predicted"/>
<feature type="chain" id="PRO_5015163636" evidence="1">
    <location>
        <begin position="19"/>
        <end position="324"/>
    </location>
</feature>
<dbReference type="AlphaFoldDB" id="A0A2P4YSS7"/>
<evidence type="ECO:0000313" key="2">
    <source>
        <dbReference type="EMBL" id="POM80847.1"/>
    </source>
</evidence>
<keyword evidence="1" id="KW-0732">Signal</keyword>
<name>A0A2P4YSS7_9STRA</name>
<dbReference type="OrthoDB" id="128648at2759"/>
<keyword evidence="3" id="KW-1185">Reference proteome</keyword>
<sequence>MMLMYVAIALAGVGLATSVVIDSKENEQDARLFAVNEIGTLTNRQLRTEESDEERVITGLNWVTSALSTGAEKVADAVRLRAWLSTEKSADDVLEKLKLNERLDDAIASPKLKILGDYVDMFNNKYPHKHVSLVGTLSSRYGEDRVAVAIAYATQVDNTMDIAAQLQFQQIYGWFTSGNSADDVFKKLKIIDDGPSFVLSQKLDILDEYIRFLNSMKPQEKTKLFWVLRNGFGGDGKYAIVVSRAMEISSLKAIATTYQNALFKRWYKSNVDPTSVLTRIFHVDEKNLASVGAREKSIADQYKTYYDSELGLDQIPSFVNPRRE</sequence>
<dbReference type="EMBL" id="NCKW01000262">
    <property type="protein sequence ID" value="POM80847.1"/>
    <property type="molecule type" value="Genomic_DNA"/>
</dbReference>
<comment type="caution">
    <text evidence="2">The sequence shown here is derived from an EMBL/GenBank/DDBJ whole genome shotgun (WGS) entry which is preliminary data.</text>
</comment>
<feature type="signal peptide" evidence="1">
    <location>
        <begin position="1"/>
        <end position="18"/>
    </location>
</feature>
<dbReference type="Proteomes" id="UP000237271">
    <property type="component" value="Unassembled WGS sequence"/>
</dbReference>
<organism evidence="2 3">
    <name type="scientific">Phytophthora palmivora</name>
    <dbReference type="NCBI Taxonomy" id="4796"/>
    <lineage>
        <taxon>Eukaryota</taxon>
        <taxon>Sar</taxon>
        <taxon>Stramenopiles</taxon>
        <taxon>Oomycota</taxon>
        <taxon>Peronosporomycetes</taxon>
        <taxon>Peronosporales</taxon>
        <taxon>Peronosporaceae</taxon>
        <taxon>Phytophthora</taxon>
    </lineage>
</organism>
<protein>
    <submittedName>
        <fullName evidence="2">RxLR effector family</fullName>
    </submittedName>
</protein>
<gene>
    <name evidence="2" type="ORF">PHPALM_1263</name>
</gene>
<accession>A0A2P4YSS7</accession>
<evidence type="ECO:0000313" key="3">
    <source>
        <dbReference type="Proteomes" id="UP000237271"/>
    </source>
</evidence>
<reference evidence="2 3" key="1">
    <citation type="journal article" date="2017" name="Genome Biol. Evol.">
        <title>Phytophthora megakarya and P. palmivora, closely related causal agents of cacao black pod rot, underwent increases in genome sizes and gene numbers by different mechanisms.</title>
        <authorList>
            <person name="Ali S.S."/>
            <person name="Shao J."/>
            <person name="Lary D.J."/>
            <person name="Kronmiller B."/>
            <person name="Shen D."/>
            <person name="Strem M.D."/>
            <person name="Amoako-Attah I."/>
            <person name="Akrofi A.Y."/>
            <person name="Begoude B.A."/>
            <person name="Ten Hoopen G.M."/>
            <person name="Coulibaly K."/>
            <person name="Kebe B.I."/>
            <person name="Melnick R.L."/>
            <person name="Guiltinan M.J."/>
            <person name="Tyler B.M."/>
            <person name="Meinhardt L.W."/>
            <person name="Bailey B.A."/>
        </authorList>
    </citation>
    <scope>NUCLEOTIDE SEQUENCE [LARGE SCALE GENOMIC DNA]</scope>
    <source>
        <strain evidence="3">sbr112.9</strain>
    </source>
</reference>
<evidence type="ECO:0000256" key="1">
    <source>
        <dbReference type="SAM" id="SignalP"/>
    </source>
</evidence>